<feature type="domain" description="FAD/NAD(P)-binding" evidence="6">
    <location>
        <begin position="9"/>
        <end position="344"/>
    </location>
</feature>
<dbReference type="InterPro" id="IPR051169">
    <property type="entry name" value="NADH-Q_oxidoreductase"/>
</dbReference>
<evidence type="ECO:0000256" key="5">
    <source>
        <dbReference type="ARBA" id="ARBA00023002"/>
    </source>
</evidence>
<evidence type="ECO:0000313" key="7">
    <source>
        <dbReference type="EMBL" id="TCJ11916.1"/>
    </source>
</evidence>
<evidence type="ECO:0000313" key="8">
    <source>
        <dbReference type="Proteomes" id="UP000295443"/>
    </source>
</evidence>
<dbReference type="EMBL" id="SJZB01000047">
    <property type="protein sequence ID" value="TCJ11916.1"/>
    <property type="molecule type" value="Genomic_DNA"/>
</dbReference>
<dbReference type="OrthoDB" id="9781621at2"/>
<dbReference type="SUPFAM" id="SSF51905">
    <property type="entry name" value="FAD/NAD(P)-binding domain"/>
    <property type="match status" value="1"/>
</dbReference>
<dbReference type="GO" id="GO:0019646">
    <property type="term" value="P:aerobic electron transport chain"/>
    <property type="evidence" value="ECO:0007669"/>
    <property type="project" value="TreeGrafter"/>
</dbReference>
<keyword evidence="4" id="KW-0274">FAD</keyword>
<keyword evidence="5" id="KW-0560">Oxidoreductase</keyword>
<comment type="cofactor">
    <cofactor evidence="1">
        <name>FAD</name>
        <dbReference type="ChEBI" id="CHEBI:57692"/>
    </cofactor>
</comment>
<dbReference type="PANTHER" id="PTHR42913:SF3">
    <property type="entry name" value="64 KDA MITOCHONDRIAL NADH DEHYDROGENASE (EUROFUNG)"/>
    <property type="match status" value="1"/>
</dbReference>
<evidence type="ECO:0000259" key="6">
    <source>
        <dbReference type="Pfam" id="PF07992"/>
    </source>
</evidence>
<dbReference type="InterPro" id="IPR023753">
    <property type="entry name" value="FAD/NAD-binding_dom"/>
</dbReference>
<dbReference type="Proteomes" id="UP000295443">
    <property type="component" value="Unassembled WGS sequence"/>
</dbReference>
<dbReference type="AlphaFoldDB" id="A0A4V2NV31"/>
<evidence type="ECO:0000256" key="2">
    <source>
        <dbReference type="ARBA" id="ARBA00005272"/>
    </source>
</evidence>
<evidence type="ECO:0000256" key="1">
    <source>
        <dbReference type="ARBA" id="ARBA00001974"/>
    </source>
</evidence>
<dbReference type="Pfam" id="PF07992">
    <property type="entry name" value="Pyr_redox_2"/>
    <property type="match status" value="1"/>
</dbReference>
<dbReference type="GO" id="GO:0003955">
    <property type="term" value="F:NAD(P)H dehydrogenase (quinone) activity"/>
    <property type="evidence" value="ECO:0007669"/>
    <property type="project" value="TreeGrafter"/>
</dbReference>
<name>A0A4V2NV31_9PROT</name>
<sequence>MPEATRHHRVVIVGGGAGGLELATRLGDTLGRKGLADITLVDAARTHLWKPLLYEVAAGTLDSYADQLEYLAQARWHHFRFRVGRMYGLDRASKEVLVAATLDEAGAEITPNRRIPYDTLVIAVGSLAHDFGIPGVKDHCVMLDTPEQARAFHDQLINACLRAHNQPGPIEPGLLTVAIVGGGATGVELAAELHGTARQLPAYGLERIDPDKDVRIVVIEAADRMVPGLPPRLSQAVEERMRELGIELHTGERVTGVDADGLSTGSGLRIPARMMVWAAGIKAPDFLAGIDGLETNRVNQLVVRPTLQTTLDDDIFAFGDCAACPMPGTEANVPPRAQAAHQQANTLAKSIRRRLRGEALPEYVYRDYGSLVVLGRYSTVGSLMGALTGGSVMVEGIVARLVYWSLYKLHQVTLNGYFKTVLSTLANLINSPNKPTIKLH</sequence>
<comment type="caution">
    <text evidence="7">The sequence shown here is derived from an EMBL/GenBank/DDBJ whole genome shotgun (WGS) entry which is preliminary data.</text>
</comment>
<comment type="similarity">
    <text evidence="2">Belongs to the NADH dehydrogenase family.</text>
</comment>
<accession>A0A4V2NV31</accession>
<proteinExistence type="inferred from homology"/>
<organism evidence="7 8">
    <name type="scientific">Parasulfuritortus cantonensis</name>
    <dbReference type="NCBI Taxonomy" id="2528202"/>
    <lineage>
        <taxon>Bacteria</taxon>
        <taxon>Pseudomonadati</taxon>
        <taxon>Pseudomonadota</taxon>
        <taxon>Betaproteobacteria</taxon>
        <taxon>Nitrosomonadales</taxon>
        <taxon>Thiobacillaceae</taxon>
        <taxon>Parasulfuritortus</taxon>
    </lineage>
</organism>
<keyword evidence="8" id="KW-1185">Reference proteome</keyword>
<dbReference type="InterPro" id="IPR036188">
    <property type="entry name" value="FAD/NAD-bd_sf"/>
</dbReference>
<dbReference type="PRINTS" id="PR00411">
    <property type="entry name" value="PNDRDTASEI"/>
</dbReference>
<dbReference type="PANTHER" id="PTHR42913">
    <property type="entry name" value="APOPTOSIS-INDUCING FACTOR 1"/>
    <property type="match status" value="1"/>
</dbReference>
<dbReference type="PRINTS" id="PR00368">
    <property type="entry name" value="FADPNR"/>
</dbReference>
<evidence type="ECO:0000256" key="4">
    <source>
        <dbReference type="ARBA" id="ARBA00022827"/>
    </source>
</evidence>
<gene>
    <name evidence="7" type="ORF">EZJ19_13715</name>
</gene>
<protein>
    <submittedName>
        <fullName evidence="7">NAD(P)/FAD-dependent oxidoreductase</fullName>
    </submittedName>
</protein>
<dbReference type="RefSeq" id="WP_131448517.1">
    <property type="nucleotide sequence ID" value="NZ_SJZB01000047.1"/>
</dbReference>
<reference evidence="7 8" key="1">
    <citation type="submission" date="2019-03" db="EMBL/GenBank/DDBJ databases">
        <title>Genome sequence of Thiobacillaceae bacterium LSR1, a sulfur-oxidizing bacterium isolated from freshwater sediment.</title>
        <authorList>
            <person name="Li S."/>
        </authorList>
    </citation>
    <scope>NUCLEOTIDE SEQUENCE [LARGE SCALE GENOMIC DNA]</scope>
    <source>
        <strain evidence="7 8">LSR1</strain>
    </source>
</reference>
<evidence type="ECO:0000256" key="3">
    <source>
        <dbReference type="ARBA" id="ARBA00022630"/>
    </source>
</evidence>
<dbReference type="Gene3D" id="3.50.50.100">
    <property type="match status" value="1"/>
</dbReference>
<keyword evidence="3" id="KW-0285">Flavoprotein</keyword>